<dbReference type="InterPro" id="IPR036736">
    <property type="entry name" value="ACP-like_sf"/>
</dbReference>
<dbReference type="NCBIfam" id="TIGR01733">
    <property type="entry name" value="AA-adenyl-dom"/>
    <property type="match status" value="1"/>
</dbReference>
<dbReference type="Pfam" id="PF00550">
    <property type="entry name" value="PP-binding"/>
    <property type="match status" value="1"/>
</dbReference>
<dbReference type="Gene3D" id="3.40.50.12780">
    <property type="entry name" value="N-terminal domain of ligase-like"/>
    <property type="match status" value="1"/>
</dbReference>
<dbReference type="InterPro" id="IPR010071">
    <property type="entry name" value="AA_adenyl_dom"/>
</dbReference>
<dbReference type="PROSITE" id="PS50075">
    <property type="entry name" value="CARRIER"/>
    <property type="match status" value="1"/>
</dbReference>
<dbReference type="Gene3D" id="3.30.300.30">
    <property type="match status" value="1"/>
</dbReference>
<dbReference type="EMBL" id="SJOP01000008">
    <property type="protein sequence ID" value="TCC09272.1"/>
    <property type="molecule type" value="Genomic_DNA"/>
</dbReference>
<dbReference type="PROSITE" id="PS00455">
    <property type="entry name" value="AMP_BINDING"/>
    <property type="match status" value="1"/>
</dbReference>
<keyword evidence="2" id="KW-0596">Phosphopantetheine</keyword>
<dbReference type="SUPFAM" id="SSF47336">
    <property type="entry name" value="ACP-like"/>
    <property type="match status" value="1"/>
</dbReference>
<dbReference type="InterPro" id="IPR006162">
    <property type="entry name" value="Ppantetheine_attach_site"/>
</dbReference>
<feature type="domain" description="Carrier" evidence="5">
    <location>
        <begin position="980"/>
        <end position="1056"/>
    </location>
</feature>
<evidence type="ECO:0000313" key="6">
    <source>
        <dbReference type="EMBL" id="TCC09272.1"/>
    </source>
</evidence>
<proteinExistence type="predicted"/>
<dbReference type="Gene3D" id="1.10.1200.10">
    <property type="entry name" value="ACP-like"/>
    <property type="match status" value="1"/>
</dbReference>
<evidence type="ECO:0000256" key="4">
    <source>
        <dbReference type="ARBA" id="ARBA00022598"/>
    </source>
</evidence>
<dbReference type="SUPFAM" id="SSF52777">
    <property type="entry name" value="CoA-dependent acyltransferases"/>
    <property type="match status" value="4"/>
</dbReference>
<dbReference type="PROSITE" id="PS00012">
    <property type="entry name" value="PHOSPHOPANTETHEINE"/>
    <property type="match status" value="1"/>
</dbReference>
<evidence type="ECO:0000256" key="3">
    <source>
        <dbReference type="ARBA" id="ARBA00022553"/>
    </source>
</evidence>
<gene>
    <name evidence="6" type="ORF">E0L21_10685</name>
</gene>
<keyword evidence="3" id="KW-0597">Phosphoprotein</keyword>
<dbReference type="GO" id="GO:0044550">
    <property type="term" value="P:secondary metabolite biosynthetic process"/>
    <property type="evidence" value="ECO:0007669"/>
    <property type="project" value="TreeGrafter"/>
</dbReference>
<dbReference type="CDD" id="cd19531">
    <property type="entry name" value="LCL_NRPS-like"/>
    <property type="match status" value="1"/>
</dbReference>
<dbReference type="RefSeq" id="WP_131409276.1">
    <property type="nucleotide sequence ID" value="NZ_SJOP01000008.1"/>
</dbReference>
<dbReference type="InterPro" id="IPR000873">
    <property type="entry name" value="AMP-dep_synth/lig_dom"/>
</dbReference>
<accession>A0A4R0HJM7</accession>
<comment type="caution">
    <text evidence="6">The sequence shown here is derived from an EMBL/GenBank/DDBJ whole genome shotgun (WGS) entry which is preliminary data.</text>
</comment>
<dbReference type="GO" id="GO:0031177">
    <property type="term" value="F:phosphopantetheine binding"/>
    <property type="evidence" value="ECO:0007669"/>
    <property type="project" value="TreeGrafter"/>
</dbReference>
<dbReference type="GO" id="GO:0043041">
    <property type="term" value="P:amino acid activation for nonribosomal peptide biosynthetic process"/>
    <property type="evidence" value="ECO:0007669"/>
    <property type="project" value="TreeGrafter"/>
</dbReference>
<dbReference type="OrthoDB" id="9757559at2"/>
<dbReference type="SUPFAM" id="SSF56801">
    <property type="entry name" value="Acetyl-CoA synthetase-like"/>
    <property type="match status" value="1"/>
</dbReference>
<dbReference type="InterPro" id="IPR020845">
    <property type="entry name" value="AMP-binding_CS"/>
</dbReference>
<dbReference type="PANTHER" id="PTHR45527">
    <property type="entry name" value="NONRIBOSOMAL PEPTIDE SYNTHETASE"/>
    <property type="match status" value="1"/>
</dbReference>
<name>A0A4R0HJM7_9ENTR</name>
<dbReference type="GO" id="GO:0016877">
    <property type="term" value="F:ligase activity, forming carbon-sulfur bonds"/>
    <property type="evidence" value="ECO:0007669"/>
    <property type="project" value="UniProtKB-ARBA"/>
</dbReference>
<dbReference type="InterPro" id="IPR042099">
    <property type="entry name" value="ANL_N_sf"/>
</dbReference>
<dbReference type="PANTHER" id="PTHR45527:SF1">
    <property type="entry name" value="FATTY ACID SYNTHASE"/>
    <property type="match status" value="1"/>
</dbReference>
<dbReference type="FunFam" id="3.40.50.12780:FF:000012">
    <property type="entry name" value="Non-ribosomal peptide synthetase"/>
    <property type="match status" value="1"/>
</dbReference>
<dbReference type="Pfam" id="PF00668">
    <property type="entry name" value="Condensation"/>
    <property type="match status" value="2"/>
</dbReference>
<sequence>MMNENNQFVKLPKSAMEGQFSEASYAQKRLWFLNRMDEKGVEYNINYTYQITGGLDIERLQGAINKVIQTNESLRSKFFERDGIVYQQVLPARPVRVFRLKTSVDVNDNRDGAQTIFSTINELSRKPYNLEHDELIRVYWLAHNNTHGFLFISMHHIISDFTSWKTFHLQVKELYSNSAPGLPITQRENTENYTRYSAQQRDWMNEAETQILLQRYADYLSNMQSQLTLPKVKSPPQERSTAGALTRVIIDDDIVQKALKVSKQHKISPFMLYLSVFTLLLKHYCVQDDIAIATMPAGRFSPEYQSTIGLFVNTSIIRTVIDGTKSFSQLLKDVRENTLTSFEFSNIPYDAIVKKINPERSLLHNPLVQVAFVLHHSDDVAFELPGVNVESIVTDNNTAKFDLTLCVFCGKETTAVLEYSTDLFDHDFSQQLLCDFLQLVEFALAAPSDTITTLLNKLNSVRQMTSVLERAASRHKFIPVHEMVLAQASRTPDHPALIAENETISYANLETLIFTVANKLISYDLDSGARIGILLKRSMWLPVAILGVLHSGYVFVPLDPDAPAERLRDIVDDACIDIIITEQELRSRVTSLTARILEVANITPTSLAHPAAIIHPEQGAYILYTSGSTGKPKGVLVPHRGIANRVSWACEALKLNTGERVLYKTPATFDVSVGELFWPLVAGASLVILPDGEHKDPACIVKAIRQYEVTACEMVPTMLQLLLEHPDIASCTSLRFVLCNGEVLPHYVISKYNNILRGDLYNLYGPTEASVNVSWWNATRGYTNDRVSIGRAIDGVNLYILDKDLTHCPPFTSGDLYISGVCLALGYLNRPRETAEKFIPDPFQPAVPGTRMYKTGDIARVAADGLIEFVGRNDSQVKIRGYRIELGEVEHYLLSHPDIHLARVTTYTNNDGIVSLAGYYVSHNNTPEQQVRDYLTDRCPSYLIPGKLVRTETLPVTISGKLDVKAFPEIIETGTADDANADDATISKLRFIWSTLLESGCYITLDTNFFSSGGHSLLAIRLLAKIYAEWGVEISVKEFFTSPTIRYISGLIDRRNSLARISNQREEFVLSAVTEAMMPPVQHAIWLTQLIEPESIAYNVAIKFTFSSHINIDSVRDACVKVISNHDVFHSNFVLDDLGPRQKIHAVGQVKFHALSGDFAEIVAFSAQPFCCPEEELYRIALFRIDNGPVVALWIVHHAIFDNESSIILRNELQSALSSSCAQPAQRARYIDYSQWRTVSQSVKLAEIKSLSAWKRFFLEVKSVTPELAIRTNTDTSTNTFDGARYAINMPDILAKNVFSYAEKIEVTAFSVLLAACARIFKSQISTAERHYLRLGTIVSDRRNSLFENTIGCFSNYLPLMVSMANNDSFEQTVHHANAAIGFTLDNQDVLQDEFYKFIADPADKRASHPFSGVVINFRTSRKEDVASDDIAHDVFYLDTAKFDAEFVFNAISAERIYACIEFNTSKYSTSTIAKLADSFLFELNTAIESIVAK</sequence>
<dbReference type="Gene3D" id="3.30.559.30">
    <property type="entry name" value="Nonribosomal peptide synthetase, condensation domain"/>
    <property type="match status" value="2"/>
</dbReference>
<keyword evidence="7" id="KW-1185">Reference proteome</keyword>
<dbReference type="GO" id="GO:0005737">
    <property type="term" value="C:cytoplasm"/>
    <property type="evidence" value="ECO:0007669"/>
    <property type="project" value="TreeGrafter"/>
</dbReference>
<evidence type="ECO:0000256" key="2">
    <source>
        <dbReference type="ARBA" id="ARBA00022450"/>
    </source>
</evidence>
<dbReference type="Gene3D" id="3.30.559.10">
    <property type="entry name" value="Chloramphenicol acetyltransferase-like domain"/>
    <property type="match status" value="2"/>
</dbReference>
<dbReference type="Proteomes" id="UP000291793">
    <property type="component" value="Unassembled WGS sequence"/>
</dbReference>
<reference evidence="6 7" key="1">
    <citation type="submission" date="2019-02" db="EMBL/GenBank/DDBJ databases">
        <title>The draft genome of Kosakonia quasisacchari strain WCHKQ120001.</title>
        <authorList>
            <person name="Wang C."/>
            <person name="Feng Y."/>
            <person name="Zong Z."/>
        </authorList>
    </citation>
    <scope>NUCLEOTIDE SEQUENCE [LARGE SCALE GENOMIC DNA]</scope>
    <source>
        <strain evidence="6 7">WCHKQ120001</strain>
    </source>
</reference>
<dbReference type="Pfam" id="PF00501">
    <property type="entry name" value="AMP-binding"/>
    <property type="match status" value="1"/>
</dbReference>
<protein>
    <submittedName>
        <fullName evidence="6">Amino acid adenylation domain-containing protein</fullName>
    </submittedName>
</protein>
<dbReference type="InterPro" id="IPR045851">
    <property type="entry name" value="AMP-bd_C_sf"/>
</dbReference>
<comment type="cofactor">
    <cofactor evidence="1">
        <name>pantetheine 4'-phosphate</name>
        <dbReference type="ChEBI" id="CHEBI:47942"/>
    </cofactor>
</comment>
<keyword evidence="4" id="KW-0436">Ligase</keyword>
<organism evidence="6 7">
    <name type="scientific">Kosakonia quasisacchari</name>
    <dbReference type="NCBI Taxonomy" id="2529380"/>
    <lineage>
        <taxon>Bacteria</taxon>
        <taxon>Pseudomonadati</taxon>
        <taxon>Pseudomonadota</taxon>
        <taxon>Gammaproteobacteria</taxon>
        <taxon>Enterobacterales</taxon>
        <taxon>Enterobacteriaceae</taxon>
        <taxon>Kosakonia</taxon>
    </lineage>
</organism>
<evidence type="ECO:0000313" key="7">
    <source>
        <dbReference type="Proteomes" id="UP000291793"/>
    </source>
</evidence>
<dbReference type="InterPro" id="IPR009081">
    <property type="entry name" value="PP-bd_ACP"/>
</dbReference>
<dbReference type="InterPro" id="IPR001242">
    <property type="entry name" value="Condensation_dom"/>
</dbReference>
<dbReference type="InterPro" id="IPR023213">
    <property type="entry name" value="CAT-like_dom_sf"/>
</dbReference>
<evidence type="ECO:0000259" key="5">
    <source>
        <dbReference type="PROSITE" id="PS50075"/>
    </source>
</evidence>
<evidence type="ECO:0000256" key="1">
    <source>
        <dbReference type="ARBA" id="ARBA00001957"/>
    </source>
</evidence>